<feature type="domain" description="Dipeptidylpeptidase IV N-terminal" evidence="6">
    <location>
        <begin position="371"/>
        <end position="635"/>
    </location>
</feature>
<dbReference type="InterPro" id="IPR050278">
    <property type="entry name" value="Serine_Prot_S9B/DPPIV"/>
</dbReference>
<dbReference type="GO" id="GO:0008076">
    <property type="term" value="C:voltage-gated potassium channel complex"/>
    <property type="evidence" value="ECO:0007669"/>
    <property type="project" value="TreeGrafter"/>
</dbReference>
<organism evidence="7 8">
    <name type="scientific">Takifugu flavidus</name>
    <name type="common">sansaifugu</name>
    <dbReference type="NCBI Taxonomy" id="433684"/>
    <lineage>
        <taxon>Eukaryota</taxon>
        <taxon>Metazoa</taxon>
        <taxon>Chordata</taxon>
        <taxon>Craniata</taxon>
        <taxon>Vertebrata</taxon>
        <taxon>Euteleostomi</taxon>
        <taxon>Actinopterygii</taxon>
        <taxon>Neopterygii</taxon>
        <taxon>Teleostei</taxon>
        <taxon>Neoteleostei</taxon>
        <taxon>Acanthomorphata</taxon>
        <taxon>Eupercaria</taxon>
        <taxon>Tetraodontiformes</taxon>
        <taxon>Tetradontoidea</taxon>
        <taxon>Tetraodontidae</taxon>
        <taxon>Takifugu</taxon>
    </lineage>
</organism>
<feature type="domain" description="Peptidase S9 prolyl oligopeptidase catalytic" evidence="5">
    <location>
        <begin position="718"/>
        <end position="899"/>
    </location>
</feature>
<feature type="compositionally biased region" description="Basic and acidic residues" evidence="3">
    <location>
        <begin position="238"/>
        <end position="255"/>
    </location>
</feature>
<dbReference type="Gene3D" id="2.140.10.30">
    <property type="entry name" value="Dipeptidylpeptidase IV, N-terminal domain"/>
    <property type="match status" value="3"/>
</dbReference>
<dbReference type="GO" id="GO:0015459">
    <property type="term" value="F:potassium channel regulator activity"/>
    <property type="evidence" value="ECO:0007669"/>
    <property type="project" value="TreeGrafter"/>
</dbReference>
<evidence type="ECO:0000313" key="7">
    <source>
        <dbReference type="EMBL" id="TWW73921.1"/>
    </source>
</evidence>
<dbReference type="InterPro" id="IPR002469">
    <property type="entry name" value="Peptidase_S9B_N"/>
</dbReference>
<dbReference type="Gene3D" id="3.40.50.1820">
    <property type="entry name" value="alpha/beta hydrolase"/>
    <property type="match status" value="1"/>
</dbReference>
<reference evidence="7 8" key="1">
    <citation type="submission" date="2019-04" db="EMBL/GenBank/DDBJ databases">
        <title>Chromosome genome assembly for Takifugu flavidus.</title>
        <authorList>
            <person name="Xiao S."/>
        </authorList>
    </citation>
    <scope>NUCLEOTIDE SEQUENCE [LARGE SCALE GENOMIC DNA]</scope>
    <source>
        <strain evidence="7">HTHZ2018</strain>
        <tissue evidence="7">Muscle</tissue>
    </source>
</reference>
<evidence type="ECO:0000259" key="5">
    <source>
        <dbReference type="Pfam" id="PF00326"/>
    </source>
</evidence>
<evidence type="ECO:0000313" key="8">
    <source>
        <dbReference type="Proteomes" id="UP000324091"/>
    </source>
</evidence>
<dbReference type="SUPFAM" id="SSF82171">
    <property type="entry name" value="DPP6 N-terminal domain-like"/>
    <property type="match status" value="1"/>
</dbReference>
<dbReference type="AlphaFoldDB" id="A0A5C6P567"/>
<protein>
    <submittedName>
        <fullName evidence="7">Dipeptidyl aminopeptidase-like protein 6 DPPX</fullName>
    </submittedName>
</protein>
<dbReference type="GO" id="GO:1901379">
    <property type="term" value="P:regulation of potassium ion transmembrane transport"/>
    <property type="evidence" value="ECO:0007669"/>
    <property type="project" value="TreeGrafter"/>
</dbReference>
<name>A0A5C6P567_9TELE</name>
<feature type="domain" description="Dipeptidylpeptidase IV N-terminal" evidence="6">
    <location>
        <begin position="266"/>
        <end position="308"/>
    </location>
</feature>
<dbReference type="EMBL" id="RHFK02000007">
    <property type="protein sequence ID" value="TWW73921.1"/>
    <property type="molecule type" value="Genomic_DNA"/>
</dbReference>
<dbReference type="SUPFAM" id="SSF53474">
    <property type="entry name" value="alpha/beta-Hydrolases"/>
    <property type="match status" value="1"/>
</dbReference>
<dbReference type="PANTHER" id="PTHR11731:SF201">
    <property type="entry name" value="DIPEPTIDYL AMINOPEPTIDASE-LIKE PROTEIN 6 ISOFORM X1-RELATED"/>
    <property type="match status" value="1"/>
</dbReference>
<evidence type="ECO:0000256" key="1">
    <source>
        <dbReference type="ARBA" id="ARBA00004401"/>
    </source>
</evidence>
<keyword evidence="7" id="KW-0645">Protease</keyword>
<keyword evidence="4" id="KW-0812">Transmembrane</keyword>
<keyword evidence="7" id="KW-0378">Hydrolase</keyword>
<feature type="region of interest" description="Disordered" evidence="3">
    <location>
        <begin position="216"/>
        <end position="256"/>
    </location>
</feature>
<comment type="caution">
    <text evidence="7">The sequence shown here is derived from an EMBL/GenBank/DDBJ whole genome shotgun (WGS) entry which is preliminary data.</text>
</comment>
<keyword evidence="4" id="KW-1133">Transmembrane helix</keyword>
<evidence type="ECO:0000256" key="4">
    <source>
        <dbReference type="SAM" id="Phobius"/>
    </source>
</evidence>
<dbReference type="GO" id="GO:0004177">
    <property type="term" value="F:aminopeptidase activity"/>
    <property type="evidence" value="ECO:0007669"/>
    <property type="project" value="UniProtKB-KW"/>
</dbReference>
<proteinExistence type="predicted"/>
<evidence type="ECO:0000256" key="3">
    <source>
        <dbReference type="SAM" id="MobiDB-lite"/>
    </source>
</evidence>
<dbReference type="PANTHER" id="PTHR11731">
    <property type="entry name" value="PROTEASE FAMILY S9B,C DIPEPTIDYL-PEPTIDASE IV-RELATED"/>
    <property type="match status" value="1"/>
</dbReference>
<dbReference type="InterPro" id="IPR001375">
    <property type="entry name" value="Peptidase_S9_cat"/>
</dbReference>
<sequence length="1043" mass="117108">MSEHDLVGSAPPQRNWKGIAIALLVILIICSLIVTSVIVLTPREDNSLALKKKVTVEDVFGPDLHIHDPDAKWLSDNELLYRSRDGDVLKLNVDTADRTVVVPNQLFVSMARSVCTVWTPRGGSSCVSDPIQERSRAAKHQVSPDLQHVLFAFDVYQRSFMAKYIIYSLVTQETWALNPPEVHEAALQFAGWGPRGQQLVKSLVRRLKVLRDDVAHQAGPADPQAPDKPPKLSPLLKESTETEQKPPRGRGEAPRANRALILQQPDEIFIFENNIYYRATVESRSIRLVSTGREGVVFNGLADWLYEEPPPRHLAAGLELVGELSQNQQNSDGLRIKWLFPANNSSLKVFSNFDLNEASVQFLQGLFGPAEEILQSHIAHWWSPDGLRLAYMTINDTLVPKMEIPFFTGMPYPANLEYHYPKAGEENPAVQLSVVSLNGPLHTVAMKKPDDPRIGREYYITMVKWATSTKLAVNWLNRGQNNSILTLCEATTGVCIKKHEDESDSWLHRQNEPPLFSQDGHRFFFTRAIPQGGRGKFFHISMSTSLPNSSADILQSLTSGDWDVTKILAYNQEKNLIYFLSTEDDPKRRHLYSADTIAPFNRCCLSCEFTCGYVDVSFSHHMHYFLLHCRGPQIPGVAVYSTRSRRKMFDVETNQKVNDTYGSMQMPRVEDKVIVIDDYTLTMQILKPAGFVDTAQYPLLLLVDGTPGGQMVSEQFRVDWATVLVSSFSTIVIRFDGHGSGFQGTNFLHKIRRKLGKLEERDQLEALRFISKEQYIDKTRMGVYGRAYGGYLATMLLSSEEFTQLKCGAAVSPITDFEIYASAFSERYLGSKTDSRAYTMANLVHRAHQLLQKQFLIIHPTADEKVHFQHTAKFINHLISERANYTLQIYPDEGHFLHGDGAGSTSASPSSTSSRNVSGSRRNGRRTRKRGERQLSRQLRVPQEHPSPPELPSDTRGGVDLRLKLAVVKETGTKDSTGPLLYEHSLCHSKKAFTVKASLLPAWLRPRSQPGSAPAPSLAPPPLTQASRVVQKFRKGKSVSSFT</sequence>
<feature type="compositionally biased region" description="Basic residues" evidence="3">
    <location>
        <begin position="922"/>
        <end position="931"/>
    </location>
</feature>
<dbReference type="FunFam" id="3.40.50.1820:FF:000003">
    <property type="entry name" value="Dipeptidyl peptidase 4"/>
    <property type="match status" value="1"/>
</dbReference>
<keyword evidence="8" id="KW-1185">Reference proteome</keyword>
<evidence type="ECO:0000259" key="6">
    <source>
        <dbReference type="Pfam" id="PF00930"/>
    </source>
</evidence>
<feature type="transmembrane region" description="Helical" evidence="4">
    <location>
        <begin position="21"/>
        <end position="41"/>
    </location>
</feature>
<dbReference type="InterPro" id="IPR029058">
    <property type="entry name" value="AB_hydrolase_fold"/>
</dbReference>
<feature type="compositionally biased region" description="Low complexity" evidence="3">
    <location>
        <begin position="903"/>
        <end position="921"/>
    </location>
</feature>
<dbReference type="GO" id="GO:0008236">
    <property type="term" value="F:serine-type peptidase activity"/>
    <property type="evidence" value="ECO:0007669"/>
    <property type="project" value="InterPro"/>
</dbReference>
<evidence type="ECO:0000256" key="2">
    <source>
        <dbReference type="ARBA" id="ARBA00023180"/>
    </source>
</evidence>
<feature type="region of interest" description="Disordered" evidence="3">
    <location>
        <begin position="898"/>
        <end position="958"/>
    </location>
</feature>
<feature type="region of interest" description="Disordered" evidence="3">
    <location>
        <begin position="1007"/>
        <end position="1029"/>
    </location>
</feature>
<gene>
    <name evidence="7" type="ORF">D4764_15G0013170</name>
</gene>
<keyword evidence="2" id="KW-0325">Glycoprotein</keyword>
<dbReference type="GO" id="GO:0006508">
    <property type="term" value="P:proteolysis"/>
    <property type="evidence" value="ECO:0007669"/>
    <property type="project" value="InterPro"/>
</dbReference>
<dbReference type="Pfam" id="PF00326">
    <property type="entry name" value="Peptidase_S9"/>
    <property type="match status" value="1"/>
</dbReference>
<dbReference type="Proteomes" id="UP000324091">
    <property type="component" value="Chromosome 15"/>
</dbReference>
<keyword evidence="4" id="KW-0472">Membrane</keyword>
<keyword evidence="7" id="KW-0031">Aminopeptidase</keyword>
<comment type="subcellular location">
    <subcellularLocation>
        <location evidence="1">Cell membrane</location>
        <topology evidence="1">Single-pass type II membrane protein</topology>
    </subcellularLocation>
</comment>
<dbReference type="Pfam" id="PF00930">
    <property type="entry name" value="DPPIV_N"/>
    <property type="match status" value="2"/>
</dbReference>
<accession>A0A5C6P567</accession>